<dbReference type="PANTHER" id="PTHR45913:SF22">
    <property type="entry name" value="SCAN BOX DOMAIN-CONTAINING PROTEIN"/>
    <property type="match status" value="1"/>
</dbReference>
<name>A0A9P0LCR0_ACAOB</name>
<organism evidence="1 2">
    <name type="scientific">Acanthoscelides obtectus</name>
    <name type="common">Bean weevil</name>
    <name type="synonym">Bruchus obtectus</name>
    <dbReference type="NCBI Taxonomy" id="200917"/>
    <lineage>
        <taxon>Eukaryota</taxon>
        <taxon>Metazoa</taxon>
        <taxon>Ecdysozoa</taxon>
        <taxon>Arthropoda</taxon>
        <taxon>Hexapoda</taxon>
        <taxon>Insecta</taxon>
        <taxon>Pterygota</taxon>
        <taxon>Neoptera</taxon>
        <taxon>Endopterygota</taxon>
        <taxon>Coleoptera</taxon>
        <taxon>Polyphaga</taxon>
        <taxon>Cucujiformia</taxon>
        <taxon>Chrysomeloidea</taxon>
        <taxon>Chrysomelidae</taxon>
        <taxon>Bruchinae</taxon>
        <taxon>Bruchini</taxon>
        <taxon>Acanthoscelides</taxon>
    </lineage>
</organism>
<comment type="caution">
    <text evidence="1">The sequence shown here is derived from an EMBL/GenBank/DDBJ whole genome shotgun (WGS) entry which is preliminary data.</text>
</comment>
<sequence length="394" mass="45333">MKPSKLQDHLRRCHPDKTEKDLKYFQTLKDKFQKKPTLDRMFASTSQRNDDGLRASYNISLLIAKSGIPHTIGDKLILPAVEQVLKTVLHKPASDIIKRIPLSNNTVERRIDEMSSDIESFLCNYLQTTHFSIQLDKSTLPDNAALLLAYVRFIMNQEIYEELLFARTLITDTKGESIFHVLKDYFIEKAIPLSNIISVATDGAPAMVGRYRGFISYLKQNVSGVLAIHCVIHRQHLVAKNLSVRLHESLHLVIDANFWIPTKDKILKENLMKRKTDIAYLTDLFKKFNMVNLQLQGDNLNLIKTKSILSAFLARVKLMKQNIGRGEFSQFPNLSQTSCQGDDVSTYVQHLNALYSDFESRFEDILTMLQYYNKLVSEEESRQHYQGDFQNLKA</sequence>
<dbReference type="EMBL" id="CAKOFQ010007098">
    <property type="protein sequence ID" value="CAH1990853.1"/>
    <property type="molecule type" value="Genomic_DNA"/>
</dbReference>
<evidence type="ECO:0000313" key="2">
    <source>
        <dbReference type="Proteomes" id="UP001152888"/>
    </source>
</evidence>
<proteinExistence type="predicted"/>
<gene>
    <name evidence="1" type="ORF">ACAOBT_LOCUS19913</name>
</gene>
<evidence type="ECO:0008006" key="3">
    <source>
        <dbReference type="Google" id="ProtNLM"/>
    </source>
</evidence>
<dbReference type="AlphaFoldDB" id="A0A9P0LCR0"/>
<dbReference type="PANTHER" id="PTHR45913">
    <property type="entry name" value="EPM2A-INTERACTING PROTEIN 1"/>
    <property type="match status" value="1"/>
</dbReference>
<reference evidence="1" key="1">
    <citation type="submission" date="2022-03" db="EMBL/GenBank/DDBJ databases">
        <authorList>
            <person name="Sayadi A."/>
        </authorList>
    </citation>
    <scope>NUCLEOTIDE SEQUENCE</scope>
</reference>
<dbReference type="OrthoDB" id="6425138at2759"/>
<accession>A0A9P0LCR0</accession>
<dbReference type="Proteomes" id="UP001152888">
    <property type="component" value="Unassembled WGS sequence"/>
</dbReference>
<protein>
    <recommendedName>
        <fullName evidence="3">DUF4371 domain-containing protein</fullName>
    </recommendedName>
</protein>
<evidence type="ECO:0000313" key="1">
    <source>
        <dbReference type="EMBL" id="CAH1990853.1"/>
    </source>
</evidence>
<keyword evidence="2" id="KW-1185">Reference proteome</keyword>